<feature type="transmembrane region" description="Helical" evidence="8">
    <location>
        <begin position="329"/>
        <end position="353"/>
    </location>
</feature>
<evidence type="ECO:0000256" key="2">
    <source>
        <dbReference type="ARBA" id="ARBA00006434"/>
    </source>
</evidence>
<keyword evidence="5 8" id="KW-0472">Membrane</keyword>
<dbReference type="InterPro" id="IPR001734">
    <property type="entry name" value="Na/solute_symporter"/>
</dbReference>
<feature type="transmembrane region" description="Helical" evidence="8">
    <location>
        <begin position="192"/>
        <end position="211"/>
    </location>
</feature>
<feature type="transmembrane region" description="Helical" evidence="8">
    <location>
        <begin position="395"/>
        <end position="424"/>
    </location>
</feature>
<accession>A0A7R9A4Z5</accession>
<feature type="transmembrane region" description="Helical" evidence="8">
    <location>
        <begin position="86"/>
        <end position="105"/>
    </location>
</feature>
<reference evidence="9" key="1">
    <citation type="submission" date="2020-11" db="EMBL/GenBank/DDBJ databases">
        <authorList>
            <person name="Tran Van P."/>
        </authorList>
    </citation>
    <scope>NUCLEOTIDE SEQUENCE</scope>
</reference>
<feature type="transmembrane region" description="Helical" evidence="8">
    <location>
        <begin position="164"/>
        <end position="185"/>
    </location>
</feature>
<dbReference type="Proteomes" id="UP000677054">
    <property type="component" value="Unassembled WGS sequence"/>
</dbReference>
<dbReference type="Pfam" id="PF00474">
    <property type="entry name" value="SSF"/>
    <property type="match status" value="1"/>
</dbReference>
<evidence type="ECO:0000256" key="3">
    <source>
        <dbReference type="ARBA" id="ARBA00022692"/>
    </source>
</evidence>
<comment type="subcellular location">
    <subcellularLocation>
        <location evidence="1">Membrane</location>
        <topology evidence="1">Multi-pass membrane protein</topology>
    </subcellularLocation>
</comment>
<evidence type="ECO:0000256" key="6">
    <source>
        <dbReference type="RuleBase" id="RU362091"/>
    </source>
</evidence>
<evidence type="ECO:0000256" key="8">
    <source>
        <dbReference type="SAM" id="Phobius"/>
    </source>
</evidence>
<feature type="transmembrane region" description="Helical" evidence="8">
    <location>
        <begin position="50"/>
        <end position="74"/>
    </location>
</feature>
<dbReference type="PANTHER" id="PTHR11819:SF195">
    <property type="entry name" value="SODIUM_GLUCOSE COTRANSPORTER 4"/>
    <property type="match status" value="1"/>
</dbReference>
<comment type="similarity">
    <text evidence="2 6">Belongs to the sodium:solute symporter (SSF) (TC 2.A.21) family.</text>
</comment>
<keyword evidence="3 8" id="KW-0812">Transmembrane</keyword>
<evidence type="ECO:0000256" key="1">
    <source>
        <dbReference type="ARBA" id="ARBA00004141"/>
    </source>
</evidence>
<evidence type="ECO:0000256" key="4">
    <source>
        <dbReference type="ARBA" id="ARBA00022989"/>
    </source>
</evidence>
<evidence type="ECO:0000313" key="9">
    <source>
        <dbReference type="EMBL" id="CAD7243050.1"/>
    </source>
</evidence>
<dbReference type="EMBL" id="CAJPEV010000358">
    <property type="protein sequence ID" value="CAG0884421.1"/>
    <property type="molecule type" value="Genomic_DNA"/>
</dbReference>
<organism evidence="9">
    <name type="scientific">Darwinula stevensoni</name>
    <dbReference type="NCBI Taxonomy" id="69355"/>
    <lineage>
        <taxon>Eukaryota</taxon>
        <taxon>Metazoa</taxon>
        <taxon>Ecdysozoa</taxon>
        <taxon>Arthropoda</taxon>
        <taxon>Crustacea</taxon>
        <taxon>Oligostraca</taxon>
        <taxon>Ostracoda</taxon>
        <taxon>Podocopa</taxon>
        <taxon>Podocopida</taxon>
        <taxon>Darwinulocopina</taxon>
        <taxon>Darwinuloidea</taxon>
        <taxon>Darwinulidae</taxon>
        <taxon>Darwinula</taxon>
    </lineage>
</organism>
<proteinExistence type="inferred from homology"/>
<feature type="region of interest" description="Disordered" evidence="7">
    <location>
        <begin position="644"/>
        <end position="667"/>
    </location>
</feature>
<keyword evidence="10" id="KW-1185">Reference proteome</keyword>
<evidence type="ECO:0000313" key="10">
    <source>
        <dbReference type="Proteomes" id="UP000677054"/>
    </source>
</evidence>
<name>A0A7R9A4Z5_9CRUS</name>
<evidence type="ECO:0000256" key="5">
    <source>
        <dbReference type="ARBA" id="ARBA00023136"/>
    </source>
</evidence>
<dbReference type="PANTHER" id="PTHR11819">
    <property type="entry name" value="SOLUTE CARRIER FAMILY 5"/>
    <property type="match status" value="1"/>
</dbReference>
<dbReference type="Gene3D" id="1.20.1730.10">
    <property type="entry name" value="Sodium/glucose cotransporter"/>
    <property type="match status" value="1"/>
</dbReference>
<dbReference type="PROSITE" id="PS50283">
    <property type="entry name" value="NA_SOLUT_SYMP_3"/>
    <property type="match status" value="1"/>
</dbReference>
<feature type="compositionally biased region" description="Basic and acidic residues" evidence="7">
    <location>
        <begin position="650"/>
        <end position="664"/>
    </location>
</feature>
<dbReference type="InterPro" id="IPR038377">
    <property type="entry name" value="Na/Glc_symporter_sf"/>
</dbReference>
<keyword evidence="4 8" id="KW-1133">Transmembrane helix</keyword>
<feature type="transmembrane region" description="Helical" evidence="8">
    <location>
        <begin position="436"/>
        <end position="457"/>
    </location>
</feature>
<dbReference type="NCBIfam" id="TIGR00813">
    <property type="entry name" value="sss"/>
    <property type="match status" value="2"/>
</dbReference>
<feature type="transmembrane region" description="Helical" evidence="8">
    <location>
        <begin position="126"/>
        <end position="152"/>
    </location>
</feature>
<feature type="transmembrane region" description="Helical" evidence="8">
    <location>
        <begin position="591"/>
        <end position="613"/>
    </location>
</feature>
<feature type="transmembrane region" description="Helical" evidence="8">
    <location>
        <begin position="469"/>
        <end position="491"/>
    </location>
</feature>
<feature type="transmembrane region" description="Helical" evidence="8">
    <location>
        <begin position="720"/>
        <end position="739"/>
    </location>
</feature>
<feature type="transmembrane region" description="Helical" evidence="8">
    <location>
        <begin position="12"/>
        <end position="29"/>
    </location>
</feature>
<dbReference type="GO" id="GO:0005886">
    <property type="term" value="C:plasma membrane"/>
    <property type="evidence" value="ECO:0007669"/>
    <property type="project" value="TreeGrafter"/>
</dbReference>
<dbReference type="GO" id="GO:0005412">
    <property type="term" value="F:D-glucose:sodium symporter activity"/>
    <property type="evidence" value="ECO:0007669"/>
    <property type="project" value="TreeGrafter"/>
</dbReference>
<feature type="transmembrane region" description="Helical" evidence="8">
    <location>
        <begin position="498"/>
        <end position="516"/>
    </location>
</feature>
<sequence length="740" mass="82972">MATLGELEWGDVVVIVVYFIIVIGVGIWSSMRSKRHSVSGYFLASRKMHFIPVGASLFASNIGSGHFVGLAGGAAAQGIALSAFEINAMFVLIILGWIFVPVYMSSGVFTMPEYLRKRFGKQRIRVYLSVLAILLYIFTKISADLFAGAVFIEESIKWDMYSSVIVLLLLAGFFTIGGGLTAVIWTDFVQTILILIGCIILTVLTFIKVGGYQALVEKYFHAIANETYIDPFSGKECNSPPEYAMHIFRDPSPGASDLPWTGLIFGLTVSAVWYWCSDQVPLRRSHPFLSLSLSLSPTVPHSRFDADPQVIVQRALAARDMTHAKSGCIFAAYLKFLPMFLLIFPGMAARVIFPDVIGCSNPDLCESYCGNRNGCFNSAYPKLVVEIMPHGLRGLMLSVMLASLMSSLTSIFNSSSTIFSIDIWRRIRRNASDVELLVVGRCFVVVLVAVSIAWLPIIQASKGSGLFDYIQSITSFLAPPVCAVYVLAILWDRINEPGAFWGLMFGLFVGIIRFVLEFVYPPPTCGKALSLIFSYVNRYSKYAERKQKEHLAIDTNNDSNAFYRCLRQETTFGNIDERPKTIKTLVGDFHYLHFGVFLFGLVCVVTIVISLLTEPINKVHLPRLTFGTRFSRRVRIDLDELDVDPEEEEQQRQKEKERRQRRAESGTQPLWRRAIDCICGLDAPDPDEEALEESQNKMSKEQEAANAADFLYEPPFWRRLVNINAVICMTFGIFIFTFYA</sequence>
<evidence type="ECO:0000256" key="7">
    <source>
        <dbReference type="SAM" id="MobiDB-lite"/>
    </source>
</evidence>
<protein>
    <submittedName>
        <fullName evidence="9">Uncharacterized protein</fullName>
    </submittedName>
</protein>
<dbReference type="AlphaFoldDB" id="A0A7R9A4Z5"/>
<dbReference type="OrthoDB" id="6132759at2759"/>
<gene>
    <name evidence="9" type="ORF">DSTB1V02_LOCUS2987</name>
</gene>
<feature type="transmembrane region" description="Helical" evidence="8">
    <location>
        <begin position="258"/>
        <end position="276"/>
    </location>
</feature>
<dbReference type="EMBL" id="LR899875">
    <property type="protein sequence ID" value="CAD7243050.1"/>
    <property type="molecule type" value="Genomic_DNA"/>
</dbReference>